<dbReference type="Pfam" id="PF03988">
    <property type="entry name" value="DUF347"/>
    <property type="match status" value="4"/>
</dbReference>
<dbReference type="Proteomes" id="UP000590225">
    <property type="component" value="Unassembled WGS sequence"/>
</dbReference>
<dbReference type="AlphaFoldDB" id="A0AAW3TB76"/>
<keyword evidence="1" id="KW-0472">Membrane</keyword>
<dbReference type="EMBL" id="JACGXP010000007">
    <property type="protein sequence ID" value="MBA8992064.1"/>
    <property type="molecule type" value="Genomic_DNA"/>
</dbReference>
<feature type="transmembrane region" description="Helical" evidence="1">
    <location>
        <begin position="223"/>
        <end position="241"/>
    </location>
</feature>
<name>A0AAW3TB76_9MICO</name>
<feature type="transmembrane region" description="Helical" evidence="1">
    <location>
        <begin position="191"/>
        <end position="211"/>
    </location>
</feature>
<dbReference type="RefSeq" id="WP_258369293.1">
    <property type="nucleotide sequence ID" value="NZ_BAAAWQ010000001.1"/>
</dbReference>
<feature type="transmembrane region" description="Helical" evidence="1">
    <location>
        <begin position="40"/>
        <end position="58"/>
    </location>
</feature>
<evidence type="ECO:0000313" key="3">
    <source>
        <dbReference type="Proteomes" id="UP000590225"/>
    </source>
</evidence>
<organism evidence="2 3">
    <name type="scientific">Curtobacterium pusillum</name>
    <dbReference type="NCBI Taxonomy" id="69373"/>
    <lineage>
        <taxon>Bacteria</taxon>
        <taxon>Bacillati</taxon>
        <taxon>Actinomycetota</taxon>
        <taxon>Actinomycetes</taxon>
        <taxon>Micrococcales</taxon>
        <taxon>Microbacteriaceae</taxon>
        <taxon>Curtobacterium</taxon>
    </lineage>
</organism>
<proteinExistence type="predicted"/>
<feature type="transmembrane region" description="Helical" evidence="1">
    <location>
        <begin position="70"/>
        <end position="89"/>
    </location>
</feature>
<keyword evidence="1" id="KW-0812">Transmembrane</keyword>
<evidence type="ECO:0000256" key="1">
    <source>
        <dbReference type="SAM" id="Phobius"/>
    </source>
</evidence>
<dbReference type="InterPro" id="IPR007136">
    <property type="entry name" value="DUF347"/>
</dbReference>
<gene>
    <name evidence="2" type="ORF">FHW23_003352</name>
</gene>
<feature type="transmembrane region" description="Helical" evidence="1">
    <location>
        <begin position="160"/>
        <end position="179"/>
    </location>
</feature>
<accession>A0AAW3TB76</accession>
<feature type="transmembrane region" description="Helical" evidence="1">
    <location>
        <begin position="134"/>
        <end position="154"/>
    </location>
</feature>
<reference evidence="2 3" key="1">
    <citation type="submission" date="2020-07" db="EMBL/GenBank/DDBJ databases">
        <title>Above-ground endophytic microbial communities from plants in different locations in the United States.</title>
        <authorList>
            <person name="Frank C."/>
        </authorList>
    </citation>
    <scope>NUCLEOTIDE SEQUENCE [LARGE SCALE GENOMIC DNA]</scope>
    <source>
        <strain evidence="2 3">WPL5_2</strain>
    </source>
</reference>
<evidence type="ECO:0000313" key="2">
    <source>
        <dbReference type="EMBL" id="MBA8992064.1"/>
    </source>
</evidence>
<keyword evidence="1" id="KW-1133">Transmembrane helix</keyword>
<sequence length="255" mass="27086">MNTTRGELNRVPKPTASFWLIKVLTTGMGEALSDFLVTRFAPVPTVLITAVLFAVILIVQLRADRYRPWLYWGTVSMVGVFGTMVADVTHVALGVPYAVSTPVFLAGLVAVFVLWRRVEGTVDVHTITSIPRQLFYWAAVITTFAMGTAAGDLAASTFHLGYLSGGLVFVAAMIVVVLARATAVLGPVTAFWTAYVLTRPIGASFADYIAVPHSRGGLDAGTGLVSAVLLIAIAIAFTVSWKNSTQPAPSAGTVR</sequence>
<protein>
    <submittedName>
        <fullName evidence="2">Membrane-anchored protein</fullName>
    </submittedName>
</protein>
<feature type="transmembrane region" description="Helical" evidence="1">
    <location>
        <begin position="95"/>
        <end position="114"/>
    </location>
</feature>
<comment type="caution">
    <text evidence="2">The sequence shown here is derived from an EMBL/GenBank/DDBJ whole genome shotgun (WGS) entry which is preliminary data.</text>
</comment>